<dbReference type="SUPFAM" id="SSF51679">
    <property type="entry name" value="Bacterial luciferase-like"/>
    <property type="match status" value="1"/>
</dbReference>
<evidence type="ECO:0000259" key="2">
    <source>
        <dbReference type="Pfam" id="PF00296"/>
    </source>
</evidence>
<reference evidence="3 4" key="1">
    <citation type="submission" date="2020-07" db="EMBL/GenBank/DDBJ databases">
        <authorList>
            <person name="Criscuolo A."/>
        </authorList>
    </citation>
    <scope>NUCLEOTIDE SEQUENCE [LARGE SCALE GENOMIC DNA]</scope>
    <source>
        <strain evidence="3">CIP111649</strain>
    </source>
</reference>
<dbReference type="Pfam" id="PF00296">
    <property type="entry name" value="Bac_luciferase"/>
    <property type="match status" value="1"/>
</dbReference>
<feature type="domain" description="Luciferase-like" evidence="2">
    <location>
        <begin position="2"/>
        <end position="302"/>
    </location>
</feature>
<evidence type="ECO:0000313" key="3">
    <source>
        <dbReference type="EMBL" id="CAD2075168.1"/>
    </source>
</evidence>
<keyword evidence="4" id="KW-1185">Reference proteome</keyword>
<dbReference type="PANTHER" id="PTHR30137:SF6">
    <property type="entry name" value="LUCIFERASE-LIKE MONOOXYGENASE"/>
    <property type="match status" value="1"/>
</dbReference>
<proteinExistence type="predicted"/>
<dbReference type="GO" id="GO:0005829">
    <property type="term" value="C:cytosol"/>
    <property type="evidence" value="ECO:0007669"/>
    <property type="project" value="TreeGrafter"/>
</dbReference>
<dbReference type="CDD" id="cd00347">
    <property type="entry name" value="Flavin_utilizing_monoxygenases"/>
    <property type="match status" value="1"/>
</dbReference>
<sequence>MKINVLDYAVIDENQKAEDALKETVRLAQKAEALGYHRFWMAEHHDVYAFQSSSPEMMMMHLLGQTKSIKLGSGGVMIPHYSALKIAENFRMMENLYPGRIDLGIGNNSGTPQVKEAMHTQDTPLPYKTHISDIKKFVTNEDDPDHHLNHVTANPTGDSNPEMWVLSTSMKSAKMAGQLGIGYVFGLFPYASSDKTDLGKRSLKIYRENFTPSKVMSKPGTMIAPFVVVHDTNEEAYELAEALDVWLLGKNNFSEFKSFPSVETARKYNYTKEDVEKIKSNRTRMVVGDAKSVKEQLMALVDKIEPDELMLIPLMPGAENRHRALELIAKEFNLK</sequence>
<dbReference type="InterPro" id="IPR050766">
    <property type="entry name" value="Bact_Lucif_Oxidored"/>
</dbReference>
<comment type="similarity">
    <text evidence="1">To bacterial alkanal monooxygenase alpha and beta chains.</text>
</comment>
<dbReference type="GO" id="GO:0004497">
    <property type="term" value="F:monooxygenase activity"/>
    <property type="evidence" value="ECO:0007669"/>
    <property type="project" value="UniProtKB-KW"/>
</dbReference>
<gene>
    <name evidence="3" type="primary">luxA_2</name>
    <name evidence="3" type="ORF">JEODO184_00794</name>
</gene>
<dbReference type="EMBL" id="CAJEWD010000006">
    <property type="protein sequence ID" value="CAD2075168.1"/>
    <property type="molecule type" value="Genomic_DNA"/>
</dbReference>
<dbReference type="InterPro" id="IPR036661">
    <property type="entry name" value="Luciferase-like_sf"/>
</dbReference>
<organism evidence="3 4">
    <name type="scientific">Jeotgalicoccus meleagridis</name>
    <dbReference type="NCBI Taxonomy" id="2759181"/>
    <lineage>
        <taxon>Bacteria</taxon>
        <taxon>Bacillati</taxon>
        <taxon>Bacillota</taxon>
        <taxon>Bacilli</taxon>
        <taxon>Bacillales</taxon>
        <taxon>Staphylococcaceae</taxon>
        <taxon>Jeotgalicoccus</taxon>
    </lineage>
</organism>
<keyword evidence="3" id="KW-0560">Oxidoreductase</keyword>
<dbReference type="InterPro" id="IPR019949">
    <property type="entry name" value="CmoO-like"/>
</dbReference>
<comment type="caution">
    <text evidence="3">The sequence shown here is derived from an EMBL/GenBank/DDBJ whole genome shotgun (WGS) entry which is preliminary data.</text>
</comment>
<dbReference type="NCBIfam" id="TIGR03558">
    <property type="entry name" value="oxido_grp_1"/>
    <property type="match status" value="1"/>
</dbReference>
<keyword evidence="3" id="KW-0503">Monooxygenase</keyword>
<protein>
    <submittedName>
        <fullName evidence="3">Alkanal monooxygenase alpha chain</fullName>
    </submittedName>
</protein>
<evidence type="ECO:0000256" key="1">
    <source>
        <dbReference type="ARBA" id="ARBA00007789"/>
    </source>
</evidence>
<dbReference type="Proteomes" id="UP000589351">
    <property type="component" value="Unassembled WGS sequence"/>
</dbReference>
<accession>A0A6V7RE87</accession>
<dbReference type="PANTHER" id="PTHR30137">
    <property type="entry name" value="LUCIFERASE-LIKE MONOOXYGENASE"/>
    <property type="match status" value="1"/>
</dbReference>
<name>A0A6V7RE87_9STAP</name>
<dbReference type="RefSeq" id="WP_235962216.1">
    <property type="nucleotide sequence ID" value="NZ_CAJEWD010000006.1"/>
</dbReference>
<dbReference type="GO" id="GO:0016705">
    <property type="term" value="F:oxidoreductase activity, acting on paired donors, with incorporation or reduction of molecular oxygen"/>
    <property type="evidence" value="ECO:0007669"/>
    <property type="project" value="InterPro"/>
</dbReference>
<evidence type="ECO:0000313" key="4">
    <source>
        <dbReference type="Proteomes" id="UP000589351"/>
    </source>
</evidence>
<dbReference type="Gene3D" id="3.20.20.30">
    <property type="entry name" value="Luciferase-like domain"/>
    <property type="match status" value="1"/>
</dbReference>
<dbReference type="AlphaFoldDB" id="A0A6V7RE87"/>
<dbReference type="InterPro" id="IPR011251">
    <property type="entry name" value="Luciferase-like_dom"/>
</dbReference>